<feature type="domain" description="S-Me-THD N-terminal" evidence="1">
    <location>
        <begin position="7"/>
        <end position="162"/>
    </location>
</feature>
<comment type="caution">
    <text evidence="3">The sequence shown here is derived from an EMBL/GenBank/DDBJ whole genome shotgun (WGS) entry which is preliminary data.</text>
</comment>
<proteinExistence type="predicted"/>
<dbReference type="Gene3D" id="2.40.390.10">
    <property type="entry name" value="CV3147-like"/>
    <property type="match status" value="1"/>
</dbReference>
<dbReference type="Gene3D" id="3.40.1610.10">
    <property type="entry name" value="CV3147-like domain"/>
    <property type="match status" value="1"/>
</dbReference>
<gene>
    <name evidence="3" type="ORF">EDM56_07180</name>
</gene>
<organism evidence="3 4">
    <name type="scientific">Brevibacillus fluminis</name>
    <dbReference type="NCBI Taxonomy" id="511487"/>
    <lineage>
        <taxon>Bacteria</taxon>
        <taxon>Bacillati</taxon>
        <taxon>Bacillota</taxon>
        <taxon>Bacilli</taxon>
        <taxon>Bacillales</taxon>
        <taxon>Paenibacillaceae</taxon>
        <taxon>Brevibacillus</taxon>
    </lineage>
</organism>
<feature type="domain" description="S-Me-THD-like C-terminal" evidence="2">
    <location>
        <begin position="167"/>
        <end position="359"/>
    </location>
</feature>
<dbReference type="InterPro" id="IPR027479">
    <property type="entry name" value="S-Me-THD_N_sf"/>
</dbReference>
<evidence type="ECO:0000259" key="2">
    <source>
        <dbReference type="Pfam" id="PF20906"/>
    </source>
</evidence>
<dbReference type="EMBL" id="RHHQ01000007">
    <property type="protein sequence ID" value="RNB90291.1"/>
    <property type="molecule type" value="Genomic_DNA"/>
</dbReference>
<dbReference type="InterPro" id="IPR048350">
    <property type="entry name" value="S-Me-THD-like_C"/>
</dbReference>
<protein>
    <submittedName>
        <fullName evidence="3">DUF917 domain-containing protein</fullName>
    </submittedName>
</protein>
<dbReference type="Pfam" id="PF06032">
    <property type="entry name" value="S-Me-THD_N"/>
    <property type="match status" value="1"/>
</dbReference>
<dbReference type="Pfam" id="PF20906">
    <property type="entry name" value="S-Me-THD_C"/>
    <property type="match status" value="1"/>
</dbReference>
<dbReference type="InterPro" id="IPR024071">
    <property type="entry name" value="S-Me-THD_C_sf"/>
</dbReference>
<evidence type="ECO:0000313" key="4">
    <source>
        <dbReference type="Proteomes" id="UP000271031"/>
    </source>
</evidence>
<evidence type="ECO:0000313" key="3">
    <source>
        <dbReference type="EMBL" id="RNB90291.1"/>
    </source>
</evidence>
<reference evidence="3 4" key="1">
    <citation type="submission" date="2018-10" db="EMBL/GenBank/DDBJ databases">
        <title>Phylogenomics of Brevibacillus.</title>
        <authorList>
            <person name="Dunlap C."/>
        </authorList>
    </citation>
    <scope>NUCLEOTIDE SEQUENCE [LARGE SCALE GENOMIC DNA]</scope>
    <source>
        <strain evidence="3 4">JCM 15716</strain>
    </source>
</reference>
<evidence type="ECO:0000259" key="1">
    <source>
        <dbReference type="Pfam" id="PF06032"/>
    </source>
</evidence>
<dbReference type="Proteomes" id="UP000271031">
    <property type="component" value="Unassembled WGS sequence"/>
</dbReference>
<dbReference type="RefSeq" id="WP_122917219.1">
    <property type="nucleotide sequence ID" value="NZ_RHHQ01000007.1"/>
</dbReference>
<dbReference type="InterPro" id="IPR010318">
    <property type="entry name" value="S-Me-THD_N"/>
</dbReference>
<dbReference type="SUPFAM" id="SSF160991">
    <property type="entry name" value="CV3147-like"/>
    <property type="match status" value="1"/>
</dbReference>
<dbReference type="AlphaFoldDB" id="A0A3M8DS58"/>
<name>A0A3M8DS58_9BACL</name>
<keyword evidence="4" id="KW-1185">Reference proteome</keyword>
<sequence>MWIHERDVLAIAQGAEYLGSGGGGISPILQGLTARAVAEYGPVPLVPAFELNDQDWIVPVSFIGSPLMFNEKFMTGFEVVEALRELERVRGIQAAGLTTLEIGGLNALTPIFTAAMTRLPVIDCDGMGRAFPQLQMTSFHAFDIPASPFVFCSDRGQCNLLENATSWQIEEALRANVLMMGGWAVCSGYSMQARRLKESAFLQSYSVCLGLGEAVIASGGDIHRFFASMEQTFQSSLYGKPVKIIEGKVVDLQREIRDGLLSGQLIVQGTGSHIAEQVEVSFLTEFTQVKRGGKTLVTVPDLICILDADTAEPIMIEDLENHYKVWVIAIPCPYLMRHPKMLEVVGPASFGIASDYVPVDQRWQQGEVMK</sequence>
<accession>A0A3M8DS58</accession>